<accession>A0A3G1KU37</accession>
<dbReference type="CDD" id="cd03219">
    <property type="entry name" value="ABC_Mj1267_LivG_branched"/>
    <property type="match status" value="1"/>
</dbReference>
<organism evidence="5 6">
    <name type="scientific">Formimonas warabiya</name>
    <dbReference type="NCBI Taxonomy" id="1761012"/>
    <lineage>
        <taxon>Bacteria</taxon>
        <taxon>Bacillati</taxon>
        <taxon>Bacillota</taxon>
        <taxon>Clostridia</taxon>
        <taxon>Eubacteriales</taxon>
        <taxon>Peptococcaceae</taxon>
        <taxon>Candidatus Formimonas</taxon>
    </lineage>
</organism>
<dbReference type="GO" id="GO:0015192">
    <property type="term" value="F:L-phenylalanine transmembrane transporter activity"/>
    <property type="evidence" value="ECO:0007669"/>
    <property type="project" value="TreeGrafter"/>
</dbReference>
<evidence type="ECO:0000259" key="4">
    <source>
        <dbReference type="PROSITE" id="PS50893"/>
    </source>
</evidence>
<dbReference type="GO" id="GO:0015188">
    <property type="term" value="F:L-isoleucine transmembrane transporter activity"/>
    <property type="evidence" value="ECO:0007669"/>
    <property type="project" value="TreeGrafter"/>
</dbReference>
<keyword evidence="2" id="KW-0547">Nucleotide-binding</keyword>
<dbReference type="Pfam" id="PF00005">
    <property type="entry name" value="ABC_tran"/>
    <property type="match status" value="1"/>
</dbReference>
<dbReference type="KEGG" id="fwa:DCMF_15100"/>
<sequence>MAILEVKNLTLRFGGVTAVDDLSFDVQEHSITSLIGPNGAGKTSAFNCLTGFYKATSGEILFQDKSVMRMKPHAITEMGMARTFQNLRLFKNMTVLENVMSGMHCRTTSGIGGAVVRSPHQRGEEKKIHEVAEECLDFVGILNKKDRCARNLPYGDQRRVEWARALATQPKLLLLDEPAAGLNHDEKQQLMALIRRIRDERKITIFLIEHNMELIMKISEKIVVIDYGKKIAEGTADEVKNNPRVIEAYLGKEDEEAV</sequence>
<dbReference type="PANTHER" id="PTHR45772:SF7">
    <property type="entry name" value="AMINO ACID ABC TRANSPORTER ATP-BINDING PROTEIN"/>
    <property type="match status" value="1"/>
</dbReference>
<dbReference type="RefSeq" id="WP_148135187.1">
    <property type="nucleotide sequence ID" value="NZ_CP017634.1"/>
</dbReference>
<dbReference type="GO" id="GO:0015808">
    <property type="term" value="P:L-alanine transport"/>
    <property type="evidence" value="ECO:0007669"/>
    <property type="project" value="TreeGrafter"/>
</dbReference>
<proteinExistence type="predicted"/>
<protein>
    <submittedName>
        <fullName evidence="5">ABC transporter ATP-binding protein</fullName>
    </submittedName>
</protein>
<dbReference type="GO" id="GO:0016887">
    <property type="term" value="F:ATP hydrolysis activity"/>
    <property type="evidence" value="ECO:0007669"/>
    <property type="project" value="InterPro"/>
</dbReference>
<dbReference type="Pfam" id="PF12399">
    <property type="entry name" value="BCA_ABC_TP_C"/>
    <property type="match status" value="1"/>
</dbReference>
<keyword evidence="6" id="KW-1185">Reference proteome</keyword>
<feature type="domain" description="ABC transporter" evidence="4">
    <location>
        <begin position="4"/>
        <end position="252"/>
    </location>
</feature>
<dbReference type="InterPro" id="IPR051120">
    <property type="entry name" value="ABC_AA/LPS_Transport"/>
</dbReference>
<dbReference type="GO" id="GO:0005524">
    <property type="term" value="F:ATP binding"/>
    <property type="evidence" value="ECO:0007669"/>
    <property type="project" value="UniProtKB-KW"/>
</dbReference>
<dbReference type="AlphaFoldDB" id="A0A3G1KU37"/>
<name>A0A3G1KU37_FORW1</name>
<dbReference type="GO" id="GO:0005886">
    <property type="term" value="C:plasma membrane"/>
    <property type="evidence" value="ECO:0007669"/>
    <property type="project" value="TreeGrafter"/>
</dbReference>
<dbReference type="PROSITE" id="PS50893">
    <property type="entry name" value="ABC_TRANSPORTER_2"/>
    <property type="match status" value="1"/>
</dbReference>
<reference evidence="5 6" key="1">
    <citation type="submission" date="2016-10" db="EMBL/GenBank/DDBJ databases">
        <title>Complete Genome Sequence of Peptococcaceae strain DCMF.</title>
        <authorList>
            <person name="Edwards R.J."/>
            <person name="Holland S.I."/>
            <person name="Deshpande N.P."/>
            <person name="Wong Y.K."/>
            <person name="Ertan H."/>
            <person name="Manefield M."/>
            <person name="Russell T.L."/>
            <person name="Lee M.J."/>
        </authorList>
    </citation>
    <scope>NUCLEOTIDE SEQUENCE [LARGE SCALE GENOMIC DNA]</scope>
    <source>
        <strain evidence="5 6">DCMF</strain>
    </source>
</reference>
<dbReference type="EMBL" id="CP017634">
    <property type="protein sequence ID" value="ATW25924.1"/>
    <property type="molecule type" value="Genomic_DNA"/>
</dbReference>
<evidence type="ECO:0000256" key="2">
    <source>
        <dbReference type="ARBA" id="ARBA00022741"/>
    </source>
</evidence>
<gene>
    <name evidence="5" type="ORF">DCMF_15100</name>
</gene>
<dbReference type="GO" id="GO:1903805">
    <property type="term" value="P:L-valine import across plasma membrane"/>
    <property type="evidence" value="ECO:0007669"/>
    <property type="project" value="TreeGrafter"/>
</dbReference>
<dbReference type="SUPFAM" id="SSF52540">
    <property type="entry name" value="P-loop containing nucleoside triphosphate hydrolases"/>
    <property type="match status" value="1"/>
</dbReference>
<dbReference type="InterPro" id="IPR003593">
    <property type="entry name" value="AAA+_ATPase"/>
</dbReference>
<dbReference type="InterPro" id="IPR003439">
    <property type="entry name" value="ABC_transporter-like_ATP-bd"/>
</dbReference>
<dbReference type="FunFam" id="3.40.50.300:FF:000421">
    <property type="entry name" value="Branched-chain amino acid ABC transporter ATP-binding protein"/>
    <property type="match status" value="1"/>
</dbReference>
<dbReference type="Proteomes" id="UP000323521">
    <property type="component" value="Chromosome"/>
</dbReference>
<keyword evidence="1" id="KW-0813">Transport</keyword>
<dbReference type="PANTHER" id="PTHR45772">
    <property type="entry name" value="CONSERVED COMPONENT OF ABC TRANSPORTER FOR NATURAL AMINO ACIDS-RELATED"/>
    <property type="match status" value="1"/>
</dbReference>
<dbReference type="InterPro" id="IPR027417">
    <property type="entry name" value="P-loop_NTPase"/>
</dbReference>
<dbReference type="Gene3D" id="3.40.50.300">
    <property type="entry name" value="P-loop containing nucleotide triphosphate hydrolases"/>
    <property type="match status" value="1"/>
</dbReference>
<keyword evidence="3 5" id="KW-0067">ATP-binding</keyword>
<dbReference type="GO" id="GO:0005304">
    <property type="term" value="F:L-valine transmembrane transporter activity"/>
    <property type="evidence" value="ECO:0007669"/>
    <property type="project" value="TreeGrafter"/>
</dbReference>
<dbReference type="GO" id="GO:1903806">
    <property type="term" value="P:L-isoleucine import across plasma membrane"/>
    <property type="evidence" value="ECO:0007669"/>
    <property type="project" value="TreeGrafter"/>
</dbReference>
<dbReference type="OrthoDB" id="9779136at2"/>
<evidence type="ECO:0000256" key="1">
    <source>
        <dbReference type="ARBA" id="ARBA00022448"/>
    </source>
</evidence>
<dbReference type="GO" id="GO:0042941">
    <property type="term" value="P:D-alanine transmembrane transport"/>
    <property type="evidence" value="ECO:0007669"/>
    <property type="project" value="TreeGrafter"/>
</dbReference>
<dbReference type="SMART" id="SM00382">
    <property type="entry name" value="AAA"/>
    <property type="match status" value="1"/>
</dbReference>
<evidence type="ECO:0000313" key="5">
    <source>
        <dbReference type="EMBL" id="ATW25924.1"/>
    </source>
</evidence>
<evidence type="ECO:0000256" key="3">
    <source>
        <dbReference type="ARBA" id="ARBA00022840"/>
    </source>
</evidence>
<dbReference type="InterPro" id="IPR032823">
    <property type="entry name" value="BCA_ABC_TP_C"/>
</dbReference>
<evidence type="ECO:0000313" key="6">
    <source>
        <dbReference type="Proteomes" id="UP000323521"/>
    </source>
</evidence>